<proteinExistence type="predicted"/>
<gene>
    <name evidence="2" type="ORF">LZY01_24700</name>
</gene>
<dbReference type="EMBL" id="BJZK01000060">
    <property type="protein sequence ID" value="GEO73302.1"/>
    <property type="molecule type" value="Genomic_DNA"/>
</dbReference>
<organism evidence="2 3">
    <name type="scientific">Levilactobacillus zymae</name>
    <dbReference type="NCBI Taxonomy" id="267363"/>
    <lineage>
        <taxon>Bacteria</taxon>
        <taxon>Bacillati</taxon>
        <taxon>Bacillota</taxon>
        <taxon>Bacilli</taxon>
        <taxon>Lactobacillales</taxon>
        <taxon>Lactobacillaceae</taxon>
        <taxon>Levilactobacillus</taxon>
    </lineage>
</organism>
<comment type="caution">
    <text evidence="2">The sequence shown here is derived from an EMBL/GenBank/DDBJ whole genome shotgun (WGS) entry which is preliminary data.</text>
</comment>
<dbReference type="Pfam" id="PF14213">
    <property type="entry name" value="DUF4325"/>
    <property type="match status" value="1"/>
</dbReference>
<keyword evidence="3" id="KW-1185">Reference proteome</keyword>
<name>A0ABQ0X4Y2_9LACO</name>
<dbReference type="InterPro" id="IPR025474">
    <property type="entry name" value="DUF4325"/>
</dbReference>
<evidence type="ECO:0000313" key="3">
    <source>
        <dbReference type="Proteomes" id="UP000321794"/>
    </source>
</evidence>
<sequence>MAKINVKVISENDVLSPVGGKKVGEKIIAEKGSRPIILDFQDSGSHTSLFFNAMFNALRNFPEIDINQDIKLENETPLDVDTYKRSKDNFLNKLGRA</sequence>
<dbReference type="Proteomes" id="UP000321794">
    <property type="component" value="Unassembled WGS sequence"/>
</dbReference>
<evidence type="ECO:0000259" key="1">
    <source>
        <dbReference type="Pfam" id="PF14213"/>
    </source>
</evidence>
<dbReference type="RefSeq" id="WP_057730534.1">
    <property type="nucleotide sequence ID" value="NZ_BJZK01000060.1"/>
</dbReference>
<accession>A0ABQ0X4Y2</accession>
<feature type="domain" description="DUF4325" evidence="1">
    <location>
        <begin position="20"/>
        <end position="77"/>
    </location>
</feature>
<evidence type="ECO:0000313" key="2">
    <source>
        <dbReference type="EMBL" id="GEO73302.1"/>
    </source>
</evidence>
<reference evidence="2 3" key="1">
    <citation type="submission" date="2019-07" db="EMBL/GenBank/DDBJ databases">
        <title>Whole genome shotgun sequence of Lactobacillus zymae NBRC 107157.</title>
        <authorList>
            <person name="Hosoyama A."/>
            <person name="Uohara A."/>
            <person name="Ohji S."/>
            <person name="Ichikawa N."/>
        </authorList>
    </citation>
    <scope>NUCLEOTIDE SEQUENCE [LARGE SCALE GENOMIC DNA]</scope>
    <source>
        <strain evidence="2 3">NBRC 107157</strain>
    </source>
</reference>
<protein>
    <recommendedName>
        <fullName evidence="1">DUF4325 domain-containing protein</fullName>
    </recommendedName>
</protein>